<proteinExistence type="predicted"/>
<name>A0A4C1YDA9_EUMVA</name>
<evidence type="ECO:0000313" key="1">
    <source>
        <dbReference type="EMBL" id="GBP72832.1"/>
    </source>
</evidence>
<comment type="caution">
    <text evidence="1">The sequence shown here is derived from an EMBL/GenBank/DDBJ whole genome shotgun (WGS) entry which is preliminary data.</text>
</comment>
<sequence length="79" mass="8741">MKPRKGDRMAKFLPAQILNQKSLDLVNSSVSVLSDVNTNTFTLAWEAERTGEAACRGRIGIPQTEPIIGHSMASERSRR</sequence>
<reference evidence="1 2" key="1">
    <citation type="journal article" date="2019" name="Commun. Biol.">
        <title>The bagworm genome reveals a unique fibroin gene that provides high tensile strength.</title>
        <authorList>
            <person name="Kono N."/>
            <person name="Nakamura H."/>
            <person name="Ohtoshi R."/>
            <person name="Tomita M."/>
            <person name="Numata K."/>
            <person name="Arakawa K."/>
        </authorList>
    </citation>
    <scope>NUCLEOTIDE SEQUENCE [LARGE SCALE GENOMIC DNA]</scope>
</reference>
<keyword evidence="2" id="KW-1185">Reference proteome</keyword>
<gene>
    <name evidence="1" type="ORF">EVAR_40333_1</name>
</gene>
<organism evidence="1 2">
    <name type="scientific">Eumeta variegata</name>
    <name type="common">Bagworm moth</name>
    <name type="synonym">Eumeta japonica</name>
    <dbReference type="NCBI Taxonomy" id="151549"/>
    <lineage>
        <taxon>Eukaryota</taxon>
        <taxon>Metazoa</taxon>
        <taxon>Ecdysozoa</taxon>
        <taxon>Arthropoda</taxon>
        <taxon>Hexapoda</taxon>
        <taxon>Insecta</taxon>
        <taxon>Pterygota</taxon>
        <taxon>Neoptera</taxon>
        <taxon>Endopterygota</taxon>
        <taxon>Lepidoptera</taxon>
        <taxon>Glossata</taxon>
        <taxon>Ditrysia</taxon>
        <taxon>Tineoidea</taxon>
        <taxon>Psychidae</taxon>
        <taxon>Oiketicinae</taxon>
        <taxon>Eumeta</taxon>
    </lineage>
</organism>
<accession>A0A4C1YDA9</accession>
<dbReference type="Proteomes" id="UP000299102">
    <property type="component" value="Unassembled WGS sequence"/>
</dbReference>
<dbReference type="EMBL" id="BGZK01001157">
    <property type="protein sequence ID" value="GBP72832.1"/>
    <property type="molecule type" value="Genomic_DNA"/>
</dbReference>
<dbReference type="AlphaFoldDB" id="A0A4C1YDA9"/>
<protein>
    <submittedName>
        <fullName evidence="1">Uncharacterized protein</fullName>
    </submittedName>
</protein>
<evidence type="ECO:0000313" key="2">
    <source>
        <dbReference type="Proteomes" id="UP000299102"/>
    </source>
</evidence>